<evidence type="ECO:0000259" key="5">
    <source>
        <dbReference type="Pfam" id="PF00460"/>
    </source>
</evidence>
<evidence type="ECO:0000256" key="1">
    <source>
        <dbReference type="ARBA" id="ARBA00004117"/>
    </source>
</evidence>
<feature type="domain" description="Flagellar basal-body/hook protein C-terminal" evidence="6">
    <location>
        <begin position="302"/>
        <end position="346"/>
    </location>
</feature>
<dbReference type="RefSeq" id="WP_073538216.1">
    <property type="nucleotide sequence ID" value="NZ_CP018335.1"/>
</dbReference>
<evidence type="ECO:0000313" key="9">
    <source>
        <dbReference type="Proteomes" id="UP000184604"/>
    </source>
</evidence>
<organism evidence="8 9">
    <name type="scientific">Clostridium kluyveri</name>
    <dbReference type="NCBI Taxonomy" id="1534"/>
    <lineage>
        <taxon>Bacteria</taxon>
        <taxon>Bacillati</taxon>
        <taxon>Bacillota</taxon>
        <taxon>Clostridia</taxon>
        <taxon>Eubacteriales</taxon>
        <taxon>Clostridiaceae</taxon>
        <taxon>Clostridium</taxon>
    </lineage>
</organism>
<dbReference type="GO" id="GO:0009425">
    <property type="term" value="C:bacterial-type flagellum basal body"/>
    <property type="evidence" value="ECO:0007669"/>
    <property type="project" value="UniProtKB-SubCell"/>
</dbReference>
<dbReference type="EMBL" id="CP018335">
    <property type="protein sequence ID" value="APM38546.1"/>
    <property type="molecule type" value="Genomic_DNA"/>
</dbReference>
<evidence type="ECO:0000259" key="6">
    <source>
        <dbReference type="Pfam" id="PF06429"/>
    </source>
</evidence>
<protein>
    <recommendedName>
        <fullName evidence="4">Flagellar hook protein FlgE</fullName>
    </recommendedName>
</protein>
<evidence type="ECO:0000256" key="2">
    <source>
        <dbReference type="ARBA" id="ARBA00009677"/>
    </source>
</evidence>
<comment type="function">
    <text evidence="4">A flexible structure which links the flagellar filament to the drive apparatus in the basal body.</text>
</comment>
<keyword evidence="8" id="KW-0969">Cilium</keyword>
<dbReference type="PANTHER" id="PTHR30435">
    <property type="entry name" value="FLAGELLAR PROTEIN"/>
    <property type="match status" value="1"/>
</dbReference>
<accession>A0A1L5F6B1</accession>
<dbReference type="NCBIfam" id="TIGR03506">
    <property type="entry name" value="FlgEFG_subfam"/>
    <property type="match status" value="2"/>
</dbReference>
<dbReference type="GO" id="GO:0071978">
    <property type="term" value="P:bacterial-type flagellum-dependent swarming motility"/>
    <property type="evidence" value="ECO:0007669"/>
    <property type="project" value="TreeGrafter"/>
</dbReference>
<dbReference type="Pfam" id="PF00460">
    <property type="entry name" value="Flg_bb_rod"/>
    <property type="match status" value="1"/>
</dbReference>
<gene>
    <name evidence="8" type="ORF">BS101_07230</name>
</gene>
<dbReference type="GO" id="GO:0005829">
    <property type="term" value="C:cytosol"/>
    <property type="evidence" value="ECO:0007669"/>
    <property type="project" value="TreeGrafter"/>
</dbReference>
<evidence type="ECO:0000256" key="4">
    <source>
        <dbReference type="RuleBase" id="RU362116"/>
    </source>
</evidence>
<keyword evidence="8" id="KW-0282">Flagellum</keyword>
<comment type="subcellular location">
    <subcellularLocation>
        <location evidence="1 4">Bacterial flagellum basal body</location>
    </subcellularLocation>
</comment>
<feature type="domain" description="Flagellar hook protein FlgE/F/G-like D1" evidence="7">
    <location>
        <begin position="139"/>
        <end position="240"/>
    </location>
</feature>
<dbReference type="InterPro" id="IPR010930">
    <property type="entry name" value="Flg_bb/hook_C_dom"/>
</dbReference>
<dbReference type="Pfam" id="PF06429">
    <property type="entry name" value="Flg_bbr_C"/>
    <property type="match status" value="1"/>
</dbReference>
<keyword evidence="3 4" id="KW-0975">Bacterial flagellum</keyword>
<dbReference type="InterPro" id="IPR037925">
    <property type="entry name" value="FlgE/F/G-like"/>
</dbReference>
<dbReference type="PANTHER" id="PTHR30435:SF1">
    <property type="entry name" value="FLAGELLAR HOOK PROTEIN FLGE"/>
    <property type="match status" value="1"/>
</dbReference>
<dbReference type="AlphaFoldDB" id="A0A1L5F6B1"/>
<evidence type="ECO:0000313" key="8">
    <source>
        <dbReference type="EMBL" id="APM38546.1"/>
    </source>
</evidence>
<name>A0A1L5F6B1_CLOKL</name>
<dbReference type="Proteomes" id="UP000184604">
    <property type="component" value="Chromosome"/>
</dbReference>
<dbReference type="SUPFAM" id="SSF117143">
    <property type="entry name" value="Flagellar hook protein flgE"/>
    <property type="match status" value="1"/>
</dbReference>
<sequence>MLPSMYSGISGLRANQQKLNVIGNNIANASTTAFKTQSMNFQDMISQNLSDPSAPSTSIGGVNGKQSGLGVQIAGISTDFTTGSMGTTNRNLDFAIDGTGYFVVGTGKLGETSDDTGISIDEDNNILGGGDNEVENTIEAHYTRDGSFYLDTQGNLINQNGYRVMGYLVTDENNTSTITYLQNDTEDTFQNAVQFVDANGTVTSVTDKLVPLSIPNYITKDDQLVKVKSFSVGKDGIITAQLTDSTTAVLGQIAMVSFQNEGGLVKEGGNVYTTSSNSGQPIVMSGKGAENDNSEGYGQITQGFLEMSNVDLAQQFTDMIVATRAFQANGKIITTGDTILEDLINLKR</sequence>
<reference evidence="8 9" key="1">
    <citation type="submission" date="2016-12" db="EMBL/GenBank/DDBJ databases">
        <title>Complete genome sequence of Clostridium kluyveri JZZ isolated from the pit mud of a Chinese flavor liquor-making factory.</title>
        <authorList>
            <person name="Wang Y."/>
        </authorList>
    </citation>
    <scope>NUCLEOTIDE SEQUENCE [LARGE SCALE GENOMIC DNA]</scope>
    <source>
        <strain evidence="8 9">JZZ</strain>
    </source>
</reference>
<evidence type="ECO:0000256" key="3">
    <source>
        <dbReference type="ARBA" id="ARBA00023143"/>
    </source>
</evidence>
<feature type="domain" description="Flagellar basal body rod protein N-terminal" evidence="5">
    <location>
        <begin position="5"/>
        <end position="35"/>
    </location>
</feature>
<dbReference type="InterPro" id="IPR053967">
    <property type="entry name" value="LlgE_F_G-like_D1"/>
</dbReference>
<dbReference type="Pfam" id="PF22692">
    <property type="entry name" value="LlgE_F_G_D1"/>
    <property type="match status" value="1"/>
</dbReference>
<comment type="similarity">
    <text evidence="2 4">Belongs to the flagella basal body rod proteins family.</text>
</comment>
<dbReference type="OrthoDB" id="9804559at2"/>
<keyword evidence="8" id="KW-0966">Cell projection</keyword>
<dbReference type="GO" id="GO:0009424">
    <property type="term" value="C:bacterial-type flagellum hook"/>
    <property type="evidence" value="ECO:0007669"/>
    <property type="project" value="TreeGrafter"/>
</dbReference>
<dbReference type="InterPro" id="IPR020013">
    <property type="entry name" value="Flagellar_FlgE/F/G"/>
</dbReference>
<dbReference type="InterPro" id="IPR001444">
    <property type="entry name" value="Flag_bb_rod_N"/>
</dbReference>
<proteinExistence type="inferred from homology"/>
<evidence type="ECO:0000259" key="7">
    <source>
        <dbReference type="Pfam" id="PF22692"/>
    </source>
</evidence>